<proteinExistence type="predicted"/>
<gene>
    <name evidence="4" type="ORF">D7S86_02575</name>
</gene>
<keyword evidence="5" id="KW-1185">Reference proteome</keyword>
<dbReference type="Gene3D" id="1.25.40.10">
    <property type="entry name" value="Tetratricopeptide repeat domain"/>
    <property type="match status" value="2"/>
</dbReference>
<keyword evidence="1" id="KW-0802">TPR repeat</keyword>
<comment type="caution">
    <text evidence="4">The sequence shown here is derived from an EMBL/GenBank/DDBJ whole genome shotgun (WGS) entry which is preliminary data.</text>
</comment>
<dbReference type="InterPro" id="IPR019734">
    <property type="entry name" value="TPR_rpt"/>
</dbReference>
<feature type="repeat" description="TPR" evidence="1">
    <location>
        <begin position="561"/>
        <end position="594"/>
    </location>
</feature>
<keyword evidence="3" id="KW-0732">Signal</keyword>
<dbReference type="SUPFAM" id="SSF48452">
    <property type="entry name" value="TPR-like"/>
    <property type="match status" value="3"/>
</dbReference>
<dbReference type="InterPro" id="IPR011990">
    <property type="entry name" value="TPR-like_helical_dom_sf"/>
</dbReference>
<evidence type="ECO:0000313" key="5">
    <source>
        <dbReference type="Proteomes" id="UP000270342"/>
    </source>
</evidence>
<name>A0A494Y822_9BURK</name>
<dbReference type="SMART" id="SM00028">
    <property type="entry name" value="TPR"/>
    <property type="match status" value="8"/>
</dbReference>
<evidence type="ECO:0000256" key="1">
    <source>
        <dbReference type="PROSITE-ProRule" id="PRU00339"/>
    </source>
</evidence>
<dbReference type="Pfam" id="PF13432">
    <property type="entry name" value="TPR_16"/>
    <property type="match status" value="2"/>
</dbReference>
<evidence type="ECO:0000313" key="4">
    <source>
        <dbReference type="EMBL" id="RKP58832.1"/>
    </source>
</evidence>
<accession>A0A494Y822</accession>
<evidence type="ECO:0000256" key="3">
    <source>
        <dbReference type="SAM" id="SignalP"/>
    </source>
</evidence>
<feature type="region of interest" description="Disordered" evidence="2">
    <location>
        <begin position="43"/>
        <end position="66"/>
    </location>
</feature>
<dbReference type="Pfam" id="PF25058">
    <property type="entry name" value="ARM_TT21"/>
    <property type="match status" value="1"/>
</dbReference>
<organism evidence="4 5">
    <name type="scientific">Pararobbsia silviterrae</name>
    <dbReference type="NCBI Taxonomy" id="1792498"/>
    <lineage>
        <taxon>Bacteria</taxon>
        <taxon>Pseudomonadati</taxon>
        <taxon>Pseudomonadota</taxon>
        <taxon>Betaproteobacteria</taxon>
        <taxon>Burkholderiales</taxon>
        <taxon>Burkholderiaceae</taxon>
        <taxon>Pararobbsia</taxon>
    </lineage>
</organism>
<dbReference type="EMBL" id="RBZU01000001">
    <property type="protein sequence ID" value="RKP58832.1"/>
    <property type="molecule type" value="Genomic_DNA"/>
</dbReference>
<dbReference type="OrthoDB" id="9766710at2"/>
<sequence>MEFLFADLLSKRSMPLTSPKRTLARLSAAALAVFALTVSGAHAQPSDDDADDPGASVASAPIPDDAKDLPNVELSSEILYTVLAAEIALQRGEPGPAFNAYVELARDTKDPRMAKRAAEIALRAQSPADALTAVRLWHEYAPDDQSAAQLDASLLILNGKLDEAQPLLATQLAAVPEDQRIPTIVQLQVLIARGPDRSGGLKLLQNLLKNDMQRPVSSLVIARQQLIVGDQQGARASLEQALKLKPDFEPAALLLAQIGPDERKEAIAAMEKAVQASPTRDLRTTLAQLYLSDDQIDNARKQFEAMHGNDPKDLAPLLALALIDLQQKQFDEASAYLQQYAEGAEKQSNSLRVDAGQAYIYLAEIEVNRKDYPAALKWLDKITSGSPQYIGSRITRAQIQAQQGDVEGARRTLAALQSADPHDQAEIMRADAGILFDAKRYADARARLNEAIAKFPDDPDLLYDRAMASEKLADYGPMETDLRKLMTLQPNNPNAFNALGYSLADRNERLPEAQKLVERATALSPRDAFIMDSLGWVKYRQGDKDQAITLLRHAYQIQPNAEIGAHLGEVLWVSGHQDEAKQAWHDALKLEPDNETVLNTLKHFDVTNP</sequence>
<dbReference type="Proteomes" id="UP000270342">
    <property type="component" value="Unassembled WGS sequence"/>
</dbReference>
<dbReference type="RefSeq" id="WP_121083056.1">
    <property type="nucleotide sequence ID" value="NZ_RBZU01000001.1"/>
</dbReference>
<dbReference type="AlphaFoldDB" id="A0A494Y822"/>
<feature type="signal peptide" evidence="3">
    <location>
        <begin position="1"/>
        <end position="43"/>
    </location>
</feature>
<protein>
    <submittedName>
        <fullName evidence="4">Uncharacterized protein</fullName>
    </submittedName>
</protein>
<dbReference type="PROSITE" id="PS50005">
    <property type="entry name" value="TPR"/>
    <property type="match status" value="1"/>
</dbReference>
<reference evidence="4 5" key="1">
    <citation type="submission" date="2018-10" db="EMBL/GenBank/DDBJ databases">
        <title>Robbsia sp. DHC34, isolated from soil.</title>
        <authorList>
            <person name="Gao Z.-H."/>
            <person name="Qiu L.-H."/>
        </authorList>
    </citation>
    <scope>NUCLEOTIDE SEQUENCE [LARGE SCALE GENOMIC DNA]</scope>
    <source>
        <strain evidence="4 5">DHC34</strain>
    </source>
</reference>
<dbReference type="PANTHER" id="PTHR12558">
    <property type="entry name" value="CELL DIVISION CYCLE 16,23,27"/>
    <property type="match status" value="1"/>
</dbReference>
<evidence type="ECO:0000256" key="2">
    <source>
        <dbReference type="SAM" id="MobiDB-lite"/>
    </source>
</evidence>
<feature type="chain" id="PRO_5019757348" evidence="3">
    <location>
        <begin position="44"/>
        <end position="609"/>
    </location>
</feature>
<dbReference type="PANTHER" id="PTHR12558:SF13">
    <property type="entry name" value="CELL DIVISION CYCLE PROTEIN 27 HOMOLOG"/>
    <property type="match status" value="1"/>
</dbReference>